<comment type="caution">
    <text evidence="3">The sequence shown here is derived from an EMBL/GenBank/DDBJ whole genome shotgun (WGS) entry which is preliminary data.</text>
</comment>
<evidence type="ECO:0000313" key="4">
    <source>
        <dbReference type="Proteomes" id="UP000247780"/>
    </source>
</evidence>
<dbReference type="Proteomes" id="UP000247780">
    <property type="component" value="Unassembled WGS sequence"/>
</dbReference>
<feature type="chain" id="PRO_5047034025" description="Lipoprotein" evidence="2">
    <location>
        <begin position="20"/>
        <end position="77"/>
    </location>
</feature>
<gene>
    <name evidence="3" type="ORF">C8R14_12527</name>
</gene>
<accession>A0ABX5M531</accession>
<dbReference type="RefSeq" id="WP_146208369.1">
    <property type="nucleotide sequence ID" value="NZ_QICQ01000025.1"/>
</dbReference>
<dbReference type="PROSITE" id="PS51257">
    <property type="entry name" value="PROKAR_LIPOPROTEIN"/>
    <property type="match status" value="1"/>
</dbReference>
<protein>
    <recommendedName>
        <fullName evidence="5">Lipoprotein</fullName>
    </recommendedName>
</protein>
<feature type="compositionally biased region" description="Polar residues" evidence="1">
    <location>
        <begin position="58"/>
        <end position="77"/>
    </location>
</feature>
<keyword evidence="4" id="KW-1185">Reference proteome</keyword>
<reference evidence="3 4" key="1">
    <citation type="submission" date="2018-04" db="EMBL/GenBank/DDBJ databases">
        <title>Active sludge and wastewater microbial communities from Klosterneuburg, Austria.</title>
        <authorList>
            <person name="Wagner M."/>
        </authorList>
    </citation>
    <scope>NUCLEOTIDE SEQUENCE [LARGE SCALE GENOMIC DNA]</scope>
    <source>
        <strain evidence="3 4">Nm 57</strain>
    </source>
</reference>
<evidence type="ECO:0000256" key="1">
    <source>
        <dbReference type="SAM" id="MobiDB-lite"/>
    </source>
</evidence>
<evidence type="ECO:0000313" key="3">
    <source>
        <dbReference type="EMBL" id="PXV79092.1"/>
    </source>
</evidence>
<dbReference type="EMBL" id="QICQ01000025">
    <property type="protein sequence ID" value="PXV79092.1"/>
    <property type="molecule type" value="Genomic_DNA"/>
</dbReference>
<name>A0ABX5M531_9PROT</name>
<evidence type="ECO:0008006" key="5">
    <source>
        <dbReference type="Google" id="ProtNLM"/>
    </source>
</evidence>
<keyword evidence="2" id="KW-0732">Signal</keyword>
<organism evidence="3 4">
    <name type="scientific">Nitrosomonas eutropha</name>
    <dbReference type="NCBI Taxonomy" id="916"/>
    <lineage>
        <taxon>Bacteria</taxon>
        <taxon>Pseudomonadati</taxon>
        <taxon>Pseudomonadota</taxon>
        <taxon>Betaproteobacteria</taxon>
        <taxon>Nitrosomonadales</taxon>
        <taxon>Nitrosomonadaceae</taxon>
        <taxon>Nitrosomonas</taxon>
    </lineage>
</organism>
<evidence type="ECO:0000256" key="2">
    <source>
        <dbReference type="SAM" id="SignalP"/>
    </source>
</evidence>
<proteinExistence type="predicted"/>
<feature type="signal peptide" evidence="2">
    <location>
        <begin position="1"/>
        <end position="19"/>
    </location>
</feature>
<sequence length="77" mass="8209">MKILQVALFFLFAAGCTSAPKLEYPTGKESVRQPINVLHPTLSETVPLKAAPAGLNPEINSVSPTNKSINSSTRNDS</sequence>
<feature type="region of interest" description="Disordered" evidence="1">
    <location>
        <begin position="54"/>
        <end position="77"/>
    </location>
</feature>